<dbReference type="GO" id="GO:0016485">
    <property type="term" value="P:protein processing"/>
    <property type="evidence" value="ECO:0007669"/>
    <property type="project" value="TreeGrafter"/>
</dbReference>
<evidence type="ECO:0000256" key="7">
    <source>
        <dbReference type="ARBA" id="ARBA00023049"/>
    </source>
</evidence>
<dbReference type="CDD" id="cd08662">
    <property type="entry name" value="M13"/>
    <property type="match status" value="1"/>
</dbReference>
<keyword evidence="10" id="KW-0732">Signal</keyword>
<keyword evidence="4" id="KW-0479">Metal-binding</keyword>
<dbReference type="Gene3D" id="1.10.1380.10">
    <property type="entry name" value="Neutral endopeptidase , domain2"/>
    <property type="match status" value="1"/>
</dbReference>
<dbReference type="GO" id="GO:0046872">
    <property type="term" value="F:metal ion binding"/>
    <property type="evidence" value="ECO:0007669"/>
    <property type="project" value="UniProtKB-KW"/>
</dbReference>
<feature type="domain" description="Peptidase M13 N-terminal" evidence="12">
    <location>
        <begin position="54"/>
        <end position="433"/>
    </location>
</feature>
<reference evidence="13 14" key="1">
    <citation type="submission" date="2020-08" db="EMBL/GenBank/DDBJ databases">
        <title>Genomic Encyclopedia of Type Strains, Phase IV (KMG-V): Genome sequencing to study the core and pangenomes of soil and plant-associated prokaryotes.</title>
        <authorList>
            <person name="Whitman W."/>
        </authorList>
    </citation>
    <scope>NUCLEOTIDE SEQUENCE [LARGE SCALE GENOMIC DNA]</scope>
    <source>
        <strain evidence="13 14">X5P3</strain>
    </source>
</reference>
<evidence type="ECO:0000256" key="6">
    <source>
        <dbReference type="ARBA" id="ARBA00022833"/>
    </source>
</evidence>
<evidence type="ECO:0000256" key="1">
    <source>
        <dbReference type="ARBA" id="ARBA00001947"/>
    </source>
</evidence>
<dbReference type="RefSeq" id="WP_184254674.1">
    <property type="nucleotide sequence ID" value="NZ_JACHIO010000006.1"/>
</dbReference>
<evidence type="ECO:0000256" key="8">
    <source>
        <dbReference type="ARBA" id="ARBA00023157"/>
    </source>
</evidence>
<gene>
    <name evidence="13" type="ORF">HDF15_001820</name>
</gene>
<keyword evidence="9" id="KW-0325">Glycoprotein</keyword>
<proteinExistence type="inferred from homology"/>
<dbReference type="PRINTS" id="PR00786">
    <property type="entry name" value="NEPRILYSIN"/>
</dbReference>
<dbReference type="EMBL" id="JACHIO010000006">
    <property type="protein sequence ID" value="MBB5063478.1"/>
    <property type="molecule type" value="Genomic_DNA"/>
</dbReference>
<evidence type="ECO:0000256" key="9">
    <source>
        <dbReference type="ARBA" id="ARBA00023180"/>
    </source>
</evidence>
<comment type="cofactor">
    <cofactor evidence="1">
        <name>Zn(2+)</name>
        <dbReference type="ChEBI" id="CHEBI:29105"/>
    </cofactor>
</comment>
<dbReference type="AlphaFoldDB" id="A0A7W7ZPL4"/>
<dbReference type="PANTHER" id="PTHR11733">
    <property type="entry name" value="ZINC METALLOPROTEASE FAMILY M13 NEPRILYSIN-RELATED"/>
    <property type="match status" value="1"/>
</dbReference>
<evidence type="ECO:0000256" key="4">
    <source>
        <dbReference type="ARBA" id="ARBA00022723"/>
    </source>
</evidence>
<comment type="similarity">
    <text evidence="2">Belongs to the peptidase M13 family.</text>
</comment>
<evidence type="ECO:0000256" key="5">
    <source>
        <dbReference type="ARBA" id="ARBA00022801"/>
    </source>
</evidence>
<dbReference type="Proteomes" id="UP000584867">
    <property type="component" value="Unassembled WGS sequence"/>
</dbReference>
<dbReference type="FunFam" id="3.40.390.10:FF:000076">
    <property type="entry name" value="membrane metallo-endopeptidase-like 1"/>
    <property type="match status" value="1"/>
</dbReference>
<dbReference type="EC" id="3.4.24.-" evidence="13"/>
<keyword evidence="6" id="KW-0862">Zinc</keyword>
<sequence length="687" mass="76732">MLSKPLLAMALAAAVLCLSSQPLSAQQPAAPQPLLAMPYSPSLDVTSLDRSVDPCVDFYKFSCGGWMKNNPIPSDQAAWDVYSKLANENQQFLWGILVADAKATNRTPVQQKVGDYFAACMNTSAIDALGDKPVLPELARIDALKTRPELLAALTRLHHEYAGSFFFGSGTDQDAINSSVMIVRVGAGGLGLPDRDYYLKTDDKSVKIREQYIAYIQQLLVLTGESEEKTKADAAAILRIETTLAKASLTRVERRDPHNTYHMMTVAELAKLAPSIDWPLYFKTQGVSDVEKLNVSQPAFLKTVEAELSTEDVAALRAYLRFHLLTAAAPYLAHPFEQTNFDFYSKTLRGIPVMPPRWKICTRAVDGNLGEALGQEFVRRTFSADMKGRTQLMTEQIETAMQQEIEGLPWMSPATKQEALRKLHAIRNKIGYPEHWRDYSALEVKADDYAGDVLRAYRFEDARQWHKLGKPVDLTEWNMTPPTVNAYFNDRMNDINFPAGVLQPPLYDSKLDDAPNYGDTGGTIGHELTHAFDDEGRQFDAKGNLRDWWTPEDAKGFEDRINCIRDQYAGYVIVDDTHINSKLTSGEDVADLGGELLAYIAWKKQTEGVKLTDVEGFTPDQRFFVGMAQWACENERPENLRVHAATDPHSPGFARINGVVSNMPEFQKAFGCKASQPMVHAPSCRVW</sequence>
<organism evidence="13 14">
    <name type="scientific">Granulicella mallensis</name>
    <dbReference type="NCBI Taxonomy" id="940614"/>
    <lineage>
        <taxon>Bacteria</taxon>
        <taxon>Pseudomonadati</taxon>
        <taxon>Acidobacteriota</taxon>
        <taxon>Terriglobia</taxon>
        <taxon>Terriglobales</taxon>
        <taxon>Acidobacteriaceae</taxon>
        <taxon>Granulicella</taxon>
    </lineage>
</organism>
<evidence type="ECO:0000256" key="2">
    <source>
        <dbReference type="ARBA" id="ARBA00007357"/>
    </source>
</evidence>
<comment type="caution">
    <text evidence="13">The sequence shown here is derived from an EMBL/GenBank/DDBJ whole genome shotgun (WGS) entry which is preliminary data.</text>
</comment>
<keyword evidence="5 13" id="KW-0378">Hydrolase</keyword>
<feature type="signal peptide" evidence="10">
    <location>
        <begin position="1"/>
        <end position="25"/>
    </location>
</feature>
<evidence type="ECO:0000256" key="10">
    <source>
        <dbReference type="SAM" id="SignalP"/>
    </source>
</evidence>
<feature type="domain" description="Peptidase M13 C-terminal" evidence="11">
    <location>
        <begin position="485"/>
        <end position="686"/>
    </location>
</feature>
<dbReference type="PANTHER" id="PTHR11733:SF167">
    <property type="entry name" value="FI17812P1-RELATED"/>
    <property type="match status" value="1"/>
</dbReference>
<keyword evidence="8" id="KW-1015">Disulfide bond</keyword>
<name>A0A7W7ZPL4_9BACT</name>
<keyword evidence="3" id="KW-0645">Protease</keyword>
<evidence type="ECO:0000259" key="11">
    <source>
        <dbReference type="Pfam" id="PF01431"/>
    </source>
</evidence>
<dbReference type="InterPro" id="IPR000718">
    <property type="entry name" value="Peptidase_M13"/>
</dbReference>
<evidence type="ECO:0000313" key="14">
    <source>
        <dbReference type="Proteomes" id="UP000584867"/>
    </source>
</evidence>
<dbReference type="InterPro" id="IPR008753">
    <property type="entry name" value="Peptidase_M13_N"/>
</dbReference>
<keyword evidence="7" id="KW-0482">Metalloprotease</keyword>
<evidence type="ECO:0000256" key="3">
    <source>
        <dbReference type="ARBA" id="ARBA00022670"/>
    </source>
</evidence>
<evidence type="ECO:0000259" key="12">
    <source>
        <dbReference type="Pfam" id="PF05649"/>
    </source>
</evidence>
<dbReference type="PROSITE" id="PS51885">
    <property type="entry name" value="NEPRILYSIN"/>
    <property type="match status" value="1"/>
</dbReference>
<dbReference type="GO" id="GO:0005886">
    <property type="term" value="C:plasma membrane"/>
    <property type="evidence" value="ECO:0007669"/>
    <property type="project" value="TreeGrafter"/>
</dbReference>
<dbReference type="InterPro" id="IPR042089">
    <property type="entry name" value="Peptidase_M13_dom_2"/>
</dbReference>
<dbReference type="GO" id="GO:0004222">
    <property type="term" value="F:metalloendopeptidase activity"/>
    <property type="evidence" value="ECO:0007669"/>
    <property type="project" value="UniProtKB-EC"/>
</dbReference>
<dbReference type="InterPro" id="IPR024079">
    <property type="entry name" value="MetalloPept_cat_dom_sf"/>
</dbReference>
<accession>A0A7W7ZPL4</accession>
<dbReference type="Pfam" id="PF01431">
    <property type="entry name" value="Peptidase_M13"/>
    <property type="match status" value="1"/>
</dbReference>
<dbReference type="EC" id="3.4.24.71" evidence="13"/>
<protein>
    <submittedName>
        <fullName evidence="13">Endothelin-converting enzyme/putative endopeptidase</fullName>
        <ecNumber evidence="13">3.4.24.-</ecNumber>
        <ecNumber evidence="13">3.4.24.71</ecNumber>
    </submittedName>
</protein>
<dbReference type="Pfam" id="PF05649">
    <property type="entry name" value="Peptidase_M13_N"/>
    <property type="match status" value="1"/>
</dbReference>
<dbReference type="InterPro" id="IPR018497">
    <property type="entry name" value="Peptidase_M13_C"/>
</dbReference>
<dbReference type="SUPFAM" id="SSF55486">
    <property type="entry name" value="Metalloproteases ('zincins'), catalytic domain"/>
    <property type="match status" value="1"/>
</dbReference>
<feature type="chain" id="PRO_5030954442" evidence="10">
    <location>
        <begin position="26"/>
        <end position="687"/>
    </location>
</feature>
<dbReference type="Gene3D" id="3.40.390.10">
    <property type="entry name" value="Collagenase (Catalytic Domain)"/>
    <property type="match status" value="1"/>
</dbReference>
<evidence type="ECO:0000313" key="13">
    <source>
        <dbReference type="EMBL" id="MBB5063478.1"/>
    </source>
</evidence>